<dbReference type="InterPro" id="IPR012337">
    <property type="entry name" value="RNaseH-like_sf"/>
</dbReference>
<dbReference type="InterPro" id="IPR002156">
    <property type="entry name" value="RNaseH_domain"/>
</dbReference>
<sequence length="323" mass="35975">MKRSKHVELICAISLSKSGLRDEVVWRFDGSSSYSVKSRYRLLQMKSRANIGEAAAISPMLSRFFSEVRRLNVINRCPMCENESESIEHIMKDCSFVRELMHAQWINFADQSLASVSLGSALLIRRLSWLRLVQCASLKETEMTLVRAGPSPPLHQAKWFAPPMDVVKVNFDSTFSLQTRQSVSGVICRDSEGMVLAACSFPHACISNAFMVEALSCYKALQFAQEIGLTKVLFEGDSRTIVQKCQADSSDLSLISPVIDDIKALAVAFINVSFGFEPRTANMAAHTLAQEGKVFACPMFWMEEAPPRTMLAAEKDRLALDIS</sequence>
<evidence type="ECO:0000313" key="3">
    <source>
        <dbReference type="Proteomes" id="UP001396334"/>
    </source>
</evidence>
<dbReference type="InterPro" id="IPR044730">
    <property type="entry name" value="RNase_H-like_dom_plant"/>
</dbReference>
<organism evidence="2 3">
    <name type="scientific">Hibiscus sabdariffa</name>
    <name type="common">roselle</name>
    <dbReference type="NCBI Taxonomy" id="183260"/>
    <lineage>
        <taxon>Eukaryota</taxon>
        <taxon>Viridiplantae</taxon>
        <taxon>Streptophyta</taxon>
        <taxon>Embryophyta</taxon>
        <taxon>Tracheophyta</taxon>
        <taxon>Spermatophyta</taxon>
        <taxon>Magnoliopsida</taxon>
        <taxon>eudicotyledons</taxon>
        <taxon>Gunneridae</taxon>
        <taxon>Pentapetalae</taxon>
        <taxon>rosids</taxon>
        <taxon>malvids</taxon>
        <taxon>Malvales</taxon>
        <taxon>Malvaceae</taxon>
        <taxon>Malvoideae</taxon>
        <taxon>Hibiscus</taxon>
    </lineage>
</organism>
<protein>
    <recommendedName>
        <fullName evidence="1">RNase H type-1 domain-containing protein</fullName>
    </recommendedName>
</protein>
<dbReference type="PANTHER" id="PTHR47074:SF61">
    <property type="entry name" value="RNASE H TYPE-1 DOMAIN-CONTAINING PROTEIN"/>
    <property type="match status" value="1"/>
</dbReference>
<dbReference type="Proteomes" id="UP001396334">
    <property type="component" value="Unassembled WGS sequence"/>
</dbReference>
<evidence type="ECO:0000259" key="1">
    <source>
        <dbReference type="Pfam" id="PF13456"/>
    </source>
</evidence>
<dbReference type="EMBL" id="JBBPBN010000047">
    <property type="protein sequence ID" value="KAK8994505.1"/>
    <property type="molecule type" value="Genomic_DNA"/>
</dbReference>
<dbReference type="Pfam" id="PF13456">
    <property type="entry name" value="RVT_3"/>
    <property type="match status" value="1"/>
</dbReference>
<keyword evidence="3" id="KW-1185">Reference proteome</keyword>
<dbReference type="CDD" id="cd06222">
    <property type="entry name" value="RNase_H_like"/>
    <property type="match status" value="1"/>
</dbReference>
<dbReference type="InterPro" id="IPR036397">
    <property type="entry name" value="RNaseH_sf"/>
</dbReference>
<dbReference type="PANTHER" id="PTHR47074">
    <property type="entry name" value="BNAC02G40300D PROTEIN"/>
    <property type="match status" value="1"/>
</dbReference>
<dbReference type="SUPFAM" id="SSF53098">
    <property type="entry name" value="Ribonuclease H-like"/>
    <property type="match status" value="1"/>
</dbReference>
<dbReference type="Gene3D" id="3.30.420.10">
    <property type="entry name" value="Ribonuclease H-like superfamily/Ribonuclease H"/>
    <property type="match status" value="1"/>
</dbReference>
<comment type="caution">
    <text evidence="2">The sequence shown here is derived from an EMBL/GenBank/DDBJ whole genome shotgun (WGS) entry which is preliminary data.</text>
</comment>
<feature type="domain" description="RNase H type-1" evidence="1">
    <location>
        <begin position="170"/>
        <end position="291"/>
    </location>
</feature>
<accession>A0ABR2Q1F4</accession>
<evidence type="ECO:0000313" key="2">
    <source>
        <dbReference type="EMBL" id="KAK8994505.1"/>
    </source>
</evidence>
<name>A0ABR2Q1F4_9ROSI</name>
<reference evidence="2 3" key="1">
    <citation type="journal article" date="2024" name="G3 (Bethesda)">
        <title>Genome assembly of Hibiscus sabdariffa L. provides insights into metabolisms of medicinal natural products.</title>
        <authorList>
            <person name="Kim T."/>
        </authorList>
    </citation>
    <scope>NUCLEOTIDE SEQUENCE [LARGE SCALE GENOMIC DNA]</scope>
    <source>
        <strain evidence="2">TK-2024</strain>
        <tissue evidence="2">Old leaves</tissue>
    </source>
</reference>
<proteinExistence type="predicted"/>
<gene>
    <name evidence="2" type="ORF">V6N11_045590</name>
</gene>
<dbReference type="InterPro" id="IPR052929">
    <property type="entry name" value="RNase_H-like_EbsB-rel"/>
</dbReference>